<sequence length="253" mass="26549">MACDAAMSTMLSKPVLQCHINATFSTSARSPDPTRISLRSLKSSPYMLGSSSSAATFAPSSQICSFSCKQPAVGFMLGQGRKTPNLRVSAIIKEHTGSILGAENLRFVVVAGRFNEVITKPLVAGALETFKRFAVKDEHIDVIWVPGSFEIPMTAQTLAKTGRYHAVVCIGAVIKGATTHYDAVANSAASGVMSASLNSGVPCIFGILTCENMEQAIDRAGGKVGNKGGEAALTAIEMASLLLHISADKRAII</sequence>
<reference evidence="2" key="1">
    <citation type="journal article" date="2024" name="Proc. Natl. Acad. Sci. U.S.A.">
        <title>Extraordinary preservation of gene collinearity over three hundred million years revealed in homosporous lycophytes.</title>
        <authorList>
            <person name="Li C."/>
            <person name="Wickell D."/>
            <person name="Kuo L.Y."/>
            <person name="Chen X."/>
            <person name="Nie B."/>
            <person name="Liao X."/>
            <person name="Peng D."/>
            <person name="Ji J."/>
            <person name="Jenkins J."/>
            <person name="Williams M."/>
            <person name="Shu S."/>
            <person name="Plott C."/>
            <person name="Barry K."/>
            <person name="Rajasekar S."/>
            <person name="Grimwood J."/>
            <person name="Han X."/>
            <person name="Sun S."/>
            <person name="Hou Z."/>
            <person name="He W."/>
            <person name="Dai G."/>
            <person name="Sun C."/>
            <person name="Schmutz J."/>
            <person name="Leebens-Mack J.H."/>
            <person name="Li F.W."/>
            <person name="Wang L."/>
        </authorList>
    </citation>
    <scope>NUCLEOTIDE SEQUENCE [LARGE SCALE GENOMIC DNA]</scope>
    <source>
        <strain evidence="2">cv. PW_Plant_1</strain>
    </source>
</reference>
<evidence type="ECO:0000313" key="1">
    <source>
        <dbReference type="EMBL" id="KAJ7519870.1"/>
    </source>
</evidence>
<dbReference type="EMBL" id="CM055111">
    <property type="protein sequence ID" value="KAJ7519870.1"/>
    <property type="molecule type" value="Genomic_DNA"/>
</dbReference>
<name>A0ACC2AQX1_DIPCM</name>
<organism evidence="1 2">
    <name type="scientific">Diphasiastrum complanatum</name>
    <name type="common">Issler's clubmoss</name>
    <name type="synonym">Lycopodium complanatum</name>
    <dbReference type="NCBI Taxonomy" id="34168"/>
    <lineage>
        <taxon>Eukaryota</taxon>
        <taxon>Viridiplantae</taxon>
        <taxon>Streptophyta</taxon>
        <taxon>Embryophyta</taxon>
        <taxon>Tracheophyta</taxon>
        <taxon>Lycopodiopsida</taxon>
        <taxon>Lycopodiales</taxon>
        <taxon>Lycopodiaceae</taxon>
        <taxon>Lycopodioideae</taxon>
        <taxon>Diphasiastrum</taxon>
    </lineage>
</organism>
<gene>
    <name evidence="1" type="ORF">O6H91_20G059200</name>
</gene>
<keyword evidence="2" id="KW-1185">Reference proteome</keyword>
<accession>A0ACC2AQX1</accession>
<dbReference type="Proteomes" id="UP001162992">
    <property type="component" value="Chromosome 20"/>
</dbReference>
<evidence type="ECO:0000313" key="2">
    <source>
        <dbReference type="Proteomes" id="UP001162992"/>
    </source>
</evidence>
<proteinExistence type="predicted"/>
<protein>
    <submittedName>
        <fullName evidence="1">Uncharacterized protein</fullName>
    </submittedName>
</protein>
<comment type="caution">
    <text evidence="1">The sequence shown here is derived from an EMBL/GenBank/DDBJ whole genome shotgun (WGS) entry which is preliminary data.</text>
</comment>